<evidence type="ECO:0000259" key="2">
    <source>
        <dbReference type="Pfam" id="PF00005"/>
    </source>
</evidence>
<proteinExistence type="predicted"/>
<dbReference type="GO" id="GO:0005524">
    <property type="term" value="F:ATP binding"/>
    <property type="evidence" value="ECO:0007669"/>
    <property type="project" value="InterPro"/>
</dbReference>
<reference evidence="3 4" key="1">
    <citation type="journal article" date="2016" name="Nat. Commun.">
        <title>Thousands of microbial genomes shed light on interconnected biogeochemical processes in an aquifer system.</title>
        <authorList>
            <person name="Anantharaman K."/>
            <person name="Brown C.T."/>
            <person name="Hug L.A."/>
            <person name="Sharon I."/>
            <person name="Castelle C.J."/>
            <person name="Probst A.J."/>
            <person name="Thomas B.C."/>
            <person name="Singh A."/>
            <person name="Wilkins M.J."/>
            <person name="Karaoz U."/>
            <person name="Brodie E.L."/>
            <person name="Williams K.H."/>
            <person name="Hubbard S.S."/>
            <person name="Banfield J.F."/>
        </authorList>
    </citation>
    <scope>NUCLEOTIDE SEQUENCE [LARGE SCALE GENOMIC DNA]</scope>
</reference>
<dbReference type="AlphaFoldDB" id="A0A1G2K6D5"/>
<comment type="caution">
    <text evidence="3">The sequence shown here is derived from an EMBL/GenBank/DDBJ whole genome shotgun (WGS) entry which is preliminary data.</text>
</comment>
<gene>
    <name evidence="3" type="ORF">A2633_06075</name>
</gene>
<evidence type="ECO:0000313" key="3">
    <source>
        <dbReference type="EMBL" id="OGZ95002.1"/>
    </source>
</evidence>
<dbReference type="InterPro" id="IPR027417">
    <property type="entry name" value="P-loop_NTPase"/>
</dbReference>
<dbReference type="InterPro" id="IPR050166">
    <property type="entry name" value="ABC_transporter_ATP-bind"/>
</dbReference>
<keyword evidence="1" id="KW-0813">Transport</keyword>
<dbReference type="Gene3D" id="3.40.50.300">
    <property type="entry name" value="P-loop containing nucleotide triphosphate hydrolases"/>
    <property type="match status" value="1"/>
</dbReference>
<sequence length="145" mass="16516">MQNVSIHDRRETVHEHIKEMGLTGFEHAYPKDLSGGMRQRVGIARALALNPKILLMDEAFSSLDAFTAERLRKDLLALWSKDRMTIVMVTHLVDEAVEMSDRVLVMTPRPGMVEATIDVSLSRPRDKRSKDFFALVDRANELVKI</sequence>
<dbReference type="PANTHER" id="PTHR42788">
    <property type="entry name" value="TAURINE IMPORT ATP-BINDING PROTEIN-RELATED"/>
    <property type="match status" value="1"/>
</dbReference>
<feature type="domain" description="ABC transporter" evidence="2">
    <location>
        <begin position="9"/>
        <end position="60"/>
    </location>
</feature>
<accession>A0A1G2K6D5</accession>
<dbReference type="EMBL" id="MHQC01000020">
    <property type="protein sequence ID" value="OGZ95002.1"/>
    <property type="molecule type" value="Genomic_DNA"/>
</dbReference>
<dbReference type="InterPro" id="IPR003439">
    <property type="entry name" value="ABC_transporter-like_ATP-bd"/>
</dbReference>
<dbReference type="Proteomes" id="UP000177152">
    <property type="component" value="Unassembled WGS sequence"/>
</dbReference>
<evidence type="ECO:0000313" key="4">
    <source>
        <dbReference type="Proteomes" id="UP000177152"/>
    </source>
</evidence>
<evidence type="ECO:0000256" key="1">
    <source>
        <dbReference type="ARBA" id="ARBA00022448"/>
    </source>
</evidence>
<organism evidence="3 4">
    <name type="scientific">Candidatus Sungbacteria bacterium RIFCSPHIGHO2_01_FULL_47_32</name>
    <dbReference type="NCBI Taxonomy" id="1802264"/>
    <lineage>
        <taxon>Bacteria</taxon>
        <taxon>Candidatus Sungiibacteriota</taxon>
    </lineage>
</organism>
<protein>
    <recommendedName>
        <fullName evidence="2">ABC transporter domain-containing protein</fullName>
    </recommendedName>
</protein>
<name>A0A1G2K6D5_9BACT</name>
<dbReference type="GO" id="GO:0016887">
    <property type="term" value="F:ATP hydrolysis activity"/>
    <property type="evidence" value="ECO:0007669"/>
    <property type="project" value="InterPro"/>
</dbReference>
<dbReference type="Pfam" id="PF00005">
    <property type="entry name" value="ABC_tran"/>
    <property type="match status" value="1"/>
</dbReference>
<dbReference type="PANTHER" id="PTHR42788:SF13">
    <property type="entry name" value="ALIPHATIC SULFONATES IMPORT ATP-BINDING PROTEIN SSUB"/>
    <property type="match status" value="1"/>
</dbReference>
<dbReference type="SUPFAM" id="SSF52540">
    <property type="entry name" value="P-loop containing nucleoside triphosphate hydrolases"/>
    <property type="match status" value="1"/>
</dbReference>